<comment type="caution">
    <text evidence="2">Lacks conserved residue(s) required for the propagation of feature annotation.</text>
</comment>
<dbReference type="NCBIfam" id="TIGR03607">
    <property type="entry name" value="patatin-like protein"/>
    <property type="match status" value="1"/>
</dbReference>
<keyword evidence="2" id="KW-0378">Hydrolase</keyword>
<dbReference type="GO" id="GO:0016042">
    <property type="term" value="P:lipid catabolic process"/>
    <property type="evidence" value="ECO:0007669"/>
    <property type="project" value="UniProtKB-UniRule"/>
</dbReference>
<feature type="region of interest" description="Disordered" evidence="3">
    <location>
        <begin position="809"/>
        <end position="831"/>
    </location>
</feature>
<dbReference type="InterPro" id="IPR024282">
    <property type="entry name" value="DUF3376"/>
</dbReference>
<name>A0A6N6VKK7_9HYPH</name>
<proteinExistence type="predicted"/>
<evidence type="ECO:0000256" key="1">
    <source>
        <dbReference type="ARBA" id="ARBA00023098"/>
    </source>
</evidence>
<gene>
    <name evidence="5" type="ORF">F2P47_03580</name>
</gene>
<feature type="active site" description="Proton acceptor" evidence="2">
    <location>
        <position position="333"/>
    </location>
</feature>
<dbReference type="AlphaFoldDB" id="A0A6N6VKK7"/>
<evidence type="ECO:0000259" key="4">
    <source>
        <dbReference type="PROSITE" id="PS51635"/>
    </source>
</evidence>
<dbReference type="Pfam" id="PF01734">
    <property type="entry name" value="Patatin"/>
    <property type="match status" value="1"/>
</dbReference>
<protein>
    <submittedName>
        <fullName evidence="5">Patatin-like protein</fullName>
    </submittedName>
</protein>
<feature type="active site" description="Nucleophile" evidence="2">
    <location>
        <position position="94"/>
    </location>
</feature>
<dbReference type="RefSeq" id="WP_152214804.1">
    <property type="nucleotide sequence ID" value="NZ_JBAQYD010000215.1"/>
</dbReference>
<dbReference type="InterPro" id="IPR002641">
    <property type="entry name" value="PNPLA_dom"/>
</dbReference>
<evidence type="ECO:0000313" key="6">
    <source>
        <dbReference type="Proteomes" id="UP000468901"/>
    </source>
</evidence>
<organism evidence="5 6">
    <name type="scientific">Parvibaculum sedimenti</name>
    <dbReference type="NCBI Taxonomy" id="2608632"/>
    <lineage>
        <taxon>Bacteria</taxon>
        <taxon>Pseudomonadati</taxon>
        <taxon>Pseudomonadota</taxon>
        <taxon>Alphaproteobacteria</taxon>
        <taxon>Hyphomicrobiales</taxon>
        <taxon>Parvibaculaceae</taxon>
        <taxon>Parvibaculum</taxon>
    </lineage>
</organism>
<evidence type="ECO:0000313" key="5">
    <source>
        <dbReference type="EMBL" id="KAB7741501.1"/>
    </source>
</evidence>
<dbReference type="Gene3D" id="3.40.1090.10">
    <property type="entry name" value="Cytosolic phospholipase A2 catalytic domain"/>
    <property type="match status" value="1"/>
</dbReference>
<dbReference type="EMBL" id="WESC01000003">
    <property type="protein sequence ID" value="KAB7741501.1"/>
    <property type="molecule type" value="Genomic_DNA"/>
</dbReference>
<keyword evidence="6" id="KW-1185">Reference proteome</keyword>
<feature type="short sequence motif" description="GXSXG" evidence="2">
    <location>
        <begin position="92"/>
        <end position="96"/>
    </location>
</feature>
<dbReference type="InterPro" id="IPR016035">
    <property type="entry name" value="Acyl_Trfase/lysoPLipase"/>
</dbReference>
<sequence length="831" mass="93222">MKEKELRLALVCYGGVSLAVYMYGVSREVLKLVRASRVYHREPDHQRRQSASFSDLEPGNGRECDTEELYFELLQAIGGTLELRVFVDTIAGASAGGINGVLLARALAHDLSLDQHRKMWLEQADILSLMDEEHIAGRWSKLFMKPVFWAINNRWLSRFAPDAEMRQKLLLFTRSRWFKPPFSGELLTNMLLDACRAMEKDAAPGGTLLPFGHKLELIVSVTDFYGYTQNIPLHDPPSIREREHRHVLKFYYLQHPGGQTDTDFDSDHVPGLIFAARATSSFPGAFPPAEIGEIDLVLERRGEAWPTRADFLSGNFKPLIASGADPVKTSFIDGSVLNNKPFGEAIASLRGRPAYREVDRRIVYIDPDPEGGHLEAGGMPPGFFHTIRGALSDIPRNQPVRDELESVHEFSERVRQYRRIVAATRPHVAERVRELVESGPQIAPSPHALANWRDKANSQSAVEAGYAYDGYIQLKVSSVLDRLATFFIEVSGSMPQPSMRQKLARSIEEWAHQRDIFPVRWTRVDGQIETPTAATSWVRFLRDFDLNFRVRRLRFVIRRLNELYEEHAGDTDSTNALDDFKTSLYECLELLNSRPASRIRTPEVIALCAEMLADGAPTPDAIDALLRKVGPMLDLVGADHIIDQTISVMSGSYLPYAVRLELIHAFVGFSFFDVLTLPLNKWNDLDDVDTVQIDRISPEDAKAIRSGGARATLMGRDLGHFAAFFSRRARENDYLWGRLHTADRLVDIVVSAAAPNVAASGIDLPKLKGRLFRAILAAEKPYLSAVPDLVRDLEHEIATRFNIDIEDIAERPGEPAAEPAQGMTELAPDRA</sequence>
<dbReference type="PROSITE" id="PS51635">
    <property type="entry name" value="PNPLA"/>
    <property type="match status" value="1"/>
</dbReference>
<feature type="domain" description="PNPLA" evidence="4">
    <location>
        <begin position="10"/>
        <end position="346"/>
    </location>
</feature>
<reference evidence="5 6" key="1">
    <citation type="submission" date="2019-09" db="EMBL/GenBank/DDBJ databases">
        <title>Parvibaculum sedimenti sp. nov., isolated from sediment.</title>
        <authorList>
            <person name="Wang Y."/>
        </authorList>
    </citation>
    <scope>NUCLEOTIDE SEQUENCE [LARGE SCALE GENOMIC DNA]</scope>
    <source>
        <strain evidence="5 6">HXT-9</strain>
    </source>
</reference>
<dbReference type="SUPFAM" id="SSF52151">
    <property type="entry name" value="FabD/lysophospholipase-like"/>
    <property type="match status" value="1"/>
</dbReference>
<keyword evidence="1 2" id="KW-0443">Lipid metabolism</keyword>
<dbReference type="InterPro" id="IPR019894">
    <property type="entry name" value="Patatin-related_protein"/>
</dbReference>
<evidence type="ECO:0000256" key="3">
    <source>
        <dbReference type="SAM" id="MobiDB-lite"/>
    </source>
</evidence>
<comment type="caution">
    <text evidence="5">The sequence shown here is derived from an EMBL/GenBank/DDBJ whole genome shotgun (WGS) entry which is preliminary data.</text>
</comment>
<dbReference type="GO" id="GO:0016787">
    <property type="term" value="F:hydrolase activity"/>
    <property type="evidence" value="ECO:0007669"/>
    <property type="project" value="UniProtKB-UniRule"/>
</dbReference>
<keyword evidence="2" id="KW-0442">Lipid degradation</keyword>
<dbReference type="Proteomes" id="UP000468901">
    <property type="component" value="Unassembled WGS sequence"/>
</dbReference>
<dbReference type="Pfam" id="PF11856">
    <property type="entry name" value="DUF3376"/>
    <property type="match status" value="1"/>
</dbReference>
<evidence type="ECO:0000256" key="2">
    <source>
        <dbReference type="PROSITE-ProRule" id="PRU01161"/>
    </source>
</evidence>
<accession>A0A6N6VKK7</accession>